<reference evidence="2" key="2">
    <citation type="submission" date="2018-08" db="UniProtKB">
        <authorList>
            <consortium name="EnsemblPlants"/>
        </authorList>
    </citation>
    <scope>IDENTIFICATION</scope>
    <source>
        <strain evidence="2">Yugu1</strain>
    </source>
</reference>
<dbReference type="Proteomes" id="UP000004995">
    <property type="component" value="Unassembled WGS sequence"/>
</dbReference>
<proteinExistence type="predicted"/>
<dbReference type="AlphaFoldDB" id="K4A3L8"/>
<dbReference type="EMBL" id="AGNK02000655">
    <property type="status" value="NOT_ANNOTATED_CDS"/>
    <property type="molecule type" value="Genomic_DNA"/>
</dbReference>
<dbReference type="InParanoid" id="K4A3L8"/>
<name>K4A3L8_SETIT</name>
<protein>
    <submittedName>
        <fullName evidence="2">Uncharacterized protein</fullName>
    </submittedName>
</protein>
<dbReference type="EnsemblPlants" id="KQL22325">
    <property type="protein sequence ID" value="KQL22325"/>
    <property type="gene ID" value="SETIT_033471mg"/>
</dbReference>
<feature type="region of interest" description="Disordered" evidence="1">
    <location>
        <begin position="87"/>
        <end position="130"/>
    </location>
</feature>
<evidence type="ECO:0000313" key="2">
    <source>
        <dbReference type="EnsemblPlants" id="KQL22325"/>
    </source>
</evidence>
<sequence>MEHRRGGLPWIYRPVGVVPGSDRRSVVDSVSSFQSNRIGLPARLQIRIRHSESLPCLRVGLRHNGGKGKFPSFRTAMGCSWRRASRGTWGRWRSPGATARRSTRGSRGRTPDRAAARRRAQMAHGPSSPS</sequence>
<dbReference type="HOGENOM" id="CLU_1941731_0_0_1"/>
<keyword evidence="3" id="KW-1185">Reference proteome</keyword>
<evidence type="ECO:0000313" key="3">
    <source>
        <dbReference type="Proteomes" id="UP000004995"/>
    </source>
</evidence>
<evidence type="ECO:0000256" key="1">
    <source>
        <dbReference type="SAM" id="MobiDB-lite"/>
    </source>
</evidence>
<organism evidence="2 3">
    <name type="scientific">Setaria italica</name>
    <name type="common">Foxtail millet</name>
    <name type="synonym">Panicum italicum</name>
    <dbReference type="NCBI Taxonomy" id="4555"/>
    <lineage>
        <taxon>Eukaryota</taxon>
        <taxon>Viridiplantae</taxon>
        <taxon>Streptophyta</taxon>
        <taxon>Embryophyta</taxon>
        <taxon>Tracheophyta</taxon>
        <taxon>Spermatophyta</taxon>
        <taxon>Magnoliopsida</taxon>
        <taxon>Liliopsida</taxon>
        <taxon>Poales</taxon>
        <taxon>Poaceae</taxon>
        <taxon>PACMAD clade</taxon>
        <taxon>Panicoideae</taxon>
        <taxon>Panicodae</taxon>
        <taxon>Paniceae</taxon>
        <taxon>Cenchrinae</taxon>
        <taxon>Setaria</taxon>
    </lineage>
</organism>
<reference evidence="3" key="1">
    <citation type="journal article" date="2012" name="Nat. Biotechnol.">
        <title>Reference genome sequence of the model plant Setaria.</title>
        <authorList>
            <person name="Bennetzen J.L."/>
            <person name="Schmutz J."/>
            <person name="Wang H."/>
            <person name="Percifield R."/>
            <person name="Hawkins J."/>
            <person name="Pontaroli A.C."/>
            <person name="Estep M."/>
            <person name="Feng L."/>
            <person name="Vaughn J.N."/>
            <person name="Grimwood J."/>
            <person name="Jenkins J."/>
            <person name="Barry K."/>
            <person name="Lindquist E."/>
            <person name="Hellsten U."/>
            <person name="Deshpande S."/>
            <person name="Wang X."/>
            <person name="Wu X."/>
            <person name="Mitros T."/>
            <person name="Triplett J."/>
            <person name="Yang X."/>
            <person name="Ye C.Y."/>
            <person name="Mauro-Herrera M."/>
            <person name="Wang L."/>
            <person name="Li P."/>
            <person name="Sharma M."/>
            <person name="Sharma R."/>
            <person name="Ronald P.C."/>
            <person name="Panaud O."/>
            <person name="Kellogg E.A."/>
            <person name="Brutnell T.P."/>
            <person name="Doust A.N."/>
            <person name="Tuskan G.A."/>
            <person name="Rokhsar D."/>
            <person name="Devos K.M."/>
        </authorList>
    </citation>
    <scope>NUCLEOTIDE SEQUENCE [LARGE SCALE GENOMIC DNA]</scope>
    <source>
        <strain evidence="3">cv. Yugu1</strain>
    </source>
</reference>
<dbReference type="Gramene" id="KQL22325">
    <property type="protein sequence ID" value="KQL22325"/>
    <property type="gene ID" value="SETIT_033471mg"/>
</dbReference>
<accession>K4A3L8</accession>